<feature type="region of interest" description="Disordered" evidence="1">
    <location>
        <begin position="114"/>
        <end position="174"/>
    </location>
</feature>
<name>A0AA39H311_9BILA</name>
<dbReference type="Proteomes" id="UP001175271">
    <property type="component" value="Unassembled WGS sequence"/>
</dbReference>
<reference evidence="2" key="1">
    <citation type="submission" date="2023-06" db="EMBL/GenBank/DDBJ databases">
        <title>Genomic analysis of the entomopathogenic nematode Steinernema hermaphroditum.</title>
        <authorList>
            <person name="Schwarz E.M."/>
            <person name="Heppert J.K."/>
            <person name="Baniya A."/>
            <person name="Schwartz H.T."/>
            <person name="Tan C.-H."/>
            <person name="Antoshechkin I."/>
            <person name="Sternberg P.W."/>
            <person name="Goodrich-Blair H."/>
            <person name="Dillman A.R."/>
        </authorList>
    </citation>
    <scope>NUCLEOTIDE SEQUENCE</scope>
    <source>
        <strain evidence="2">PS9179</strain>
        <tissue evidence="2">Whole animal</tissue>
    </source>
</reference>
<dbReference type="EMBL" id="JAUCMV010000005">
    <property type="protein sequence ID" value="KAK0398305.1"/>
    <property type="molecule type" value="Genomic_DNA"/>
</dbReference>
<proteinExistence type="predicted"/>
<accession>A0AA39H311</accession>
<comment type="caution">
    <text evidence="2">The sequence shown here is derived from an EMBL/GenBank/DDBJ whole genome shotgun (WGS) entry which is preliminary data.</text>
</comment>
<organism evidence="2 3">
    <name type="scientific">Steinernema hermaphroditum</name>
    <dbReference type="NCBI Taxonomy" id="289476"/>
    <lineage>
        <taxon>Eukaryota</taxon>
        <taxon>Metazoa</taxon>
        <taxon>Ecdysozoa</taxon>
        <taxon>Nematoda</taxon>
        <taxon>Chromadorea</taxon>
        <taxon>Rhabditida</taxon>
        <taxon>Tylenchina</taxon>
        <taxon>Panagrolaimomorpha</taxon>
        <taxon>Strongyloidoidea</taxon>
        <taxon>Steinernematidae</taxon>
        <taxon>Steinernema</taxon>
    </lineage>
</organism>
<feature type="compositionally biased region" description="Basic and acidic residues" evidence="1">
    <location>
        <begin position="11"/>
        <end position="21"/>
    </location>
</feature>
<keyword evidence="3" id="KW-1185">Reference proteome</keyword>
<protein>
    <submittedName>
        <fullName evidence="2">Uncharacterized protein</fullName>
    </submittedName>
</protein>
<feature type="compositionally biased region" description="Polar residues" evidence="1">
    <location>
        <begin position="1"/>
        <end position="10"/>
    </location>
</feature>
<gene>
    <name evidence="2" type="ORF">QR680_002524</name>
</gene>
<feature type="compositionally biased region" description="Basic residues" evidence="1">
    <location>
        <begin position="141"/>
        <end position="153"/>
    </location>
</feature>
<evidence type="ECO:0000256" key="1">
    <source>
        <dbReference type="SAM" id="MobiDB-lite"/>
    </source>
</evidence>
<sequence>MNPSWLQWQHQKGEGEQKQGRVSEFGGCPVAAVSDAHADPLDCTAFVYDSELHVSLQGPHVLAMEVPKIGATVTAGTHPELSGTDVHAYRHASVLIPITGYRFHFALRADQTGGHPESVQLSGVRGSHTAHALEGVGADRQKRRQKEKSRHSGQHGTLAAPSRRHRSKAGQGAGHIVLKSRRAIGMFCNRLATLSSVLFTGRSLRGG</sequence>
<evidence type="ECO:0000313" key="2">
    <source>
        <dbReference type="EMBL" id="KAK0398305.1"/>
    </source>
</evidence>
<feature type="region of interest" description="Disordered" evidence="1">
    <location>
        <begin position="1"/>
        <end position="22"/>
    </location>
</feature>
<evidence type="ECO:0000313" key="3">
    <source>
        <dbReference type="Proteomes" id="UP001175271"/>
    </source>
</evidence>
<dbReference type="AlphaFoldDB" id="A0AA39H311"/>